<accession>A0A7W8JSR6</accession>
<evidence type="ECO:0000313" key="2">
    <source>
        <dbReference type="Proteomes" id="UP000552709"/>
    </source>
</evidence>
<dbReference type="RefSeq" id="WP_184127409.1">
    <property type="nucleotide sequence ID" value="NZ_JACHFL010000001.1"/>
</dbReference>
<organism evidence="1 2">
    <name type="scientific">Deinococcus humi</name>
    <dbReference type="NCBI Taxonomy" id="662880"/>
    <lineage>
        <taxon>Bacteria</taxon>
        <taxon>Thermotogati</taxon>
        <taxon>Deinococcota</taxon>
        <taxon>Deinococci</taxon>
        <taxon>Deinococcales</taxon>
        <taxon>Deinococcaceae</taxon>
        <taxon>Deinococcus</taxon>
    </lineage>
</organism>
<protein>
    <submittedName>
        <fullName evidence="1">Uncharacterized protein</fullName>
    </submittedName>
</protein>
<name>A0A7W8JSR6_9DEIO</name>
<evidence type="ECO:0000313" key="1">
    <source>
        <dbReference type="EMBL" id="MBB5361323.1"/>
    </source>
</evidence>
<dbReference type="Proteomes" id="UP000552709">
    <property type="component" value="Unassembled WGS sequence"/>
</dbReference>
<proteinExistence type="predicted"/>
<reference evidence="1 2" key="1">
    <citation type="submission" date="2020-08" db="EMBL/GenBank/DDBJ databases">
        <title>Genomic Encyclopedia of Type Strains, Phase IV (KMG-IV): sequencing the most valuable type-strain genomes for metagenomic binning, comparative biology and taxonomic classification.</title>
        <authorList>
            <person name="Goeker M."/>
        </authorList>
    </citation>
    <scope>NUCLEOTIDE SEQUENCE [LARGE SCALE GENOMIC DNA]</scope>
    <source>
        <strain evidence="1 2">DSM 27939</strain>
    </source>
</reference>
<comment type="caution">
    <text evidence="1">The sequence shown here is derived from an EMBL/GenBank/DDBJ whole genome shotgun (WGS) entry which is preliminary data.</text>
</comment>
<gene>
    <name evidence="1" type="ORF">HNQ08_000394</name>
</gene>
<dbReference type="AlphaFoldDB" id="A0A7W8JSR6"/>
<sequence length="72" mass="8359">MSAYELSKKVAVESFETHDGSYLQWTEQRSITTMVLKRDGKPIYTLRLDNGSPHTFYQVRDIEQLVVALNRP</sequence>
<keyword evidence="2" id="KW-1185">Reference proteome</keyword>
<dbReference type="EMBL" id="JACHFL010000001">
    <property type="protein sequence ID" value="MBB5361323.1"/>
    <property type="molecule type" value="Genomic_DNA"/>
</dbReference>